<evidence type="ECO:0000313" key="2">
    <source>
        <dbReference type="EMBL" id="RKD86033.1"/>
    </source>
</evidence>
<organism evidence="2 3">
    <name type="scientific">Mangrovibacterium diazotrophicum</name>
    <dbReference type="NCBI Taxonomy" id="1261403"/>
    <lineage>
        <taxon>Bacteria</taxon>
        <taxon>Pseudomonadati</taxon>
        <taxon>Bacteroidota</taxon>
        <taxon>Bacteroidia</taxon>
        <taxon>Marinilabiliales</taxon>
        <taxon>Prolixibacteraceae</taxon>
        <taxon>Mangrovibacterium</taxon>
    </lineage>
</organism>
<dbReference type="NCBIfam" id="NF033573">
    <property type="entry name" value="transpos_IS200"/>
    <property type="match status" value="1"/>
</dbReference>
<dbReference type="SUPFAM" id="SSF143422">
    <property type="entry name" value="Transposase IS200-like"/>
    <property type="match status" value="1"/>
</dbReference>
<gene>
    <name evidence="2" type="ORF">BC643_4349</name>
</gene>
<name>A0A419VV75_9BACT</name>
<feature type="domain" description="Transposase IS200-like" evidence="1">
    <location>
        <begin position="5"/>
        <end position="119"/>
    </location>
</feature>
<protein>
    <submittedName>
        <fullName evidence="2">REP element-mobilizing transposase RayT</fullName>
    </submittedName>
</protein>
<dbReference type="Gene3D" id="3.30.70.1290">
    <property type="entry name" value="Transposase IS200-like"/>
    <property type="match status" value="1"/>
</dbReference>
<evidence type="ECO:0000313" key="3">
    <source>
        <dbReference type="Proteomes" id="UP000283387"/>
    </source>
</evidence>
<dbReference type="SMART" id="SM01321">
    <property type="entry name" value="Y1_Tnp"/>
    <property type="match status" value="1"/>
</dbReference>
<dbReference type="GO" id="GO:0004803">
    <property type="term" value="F:transposase activity"/>
    <property type="evidence" value="ECO:0007669"/>
    <property type="project" value="InterPro"/>
</dbReference>
<dbReference type="InterPro" id="IPR002686">
    <property type="entry name" value="Transposase_17"/>
</dbReference>
<dbReference type="PANTHER" id="PTHR33360">
    <property type="entry name" value="TRANSPOSASE FOR INSERTION SEQUENCE ELEMENT IS200"/>
    <property type="match status" value="1"/>
</dbReference>
<comment type="caution">
    <text evidence="2">The sequence shown here is derived from an EMBL/GenBank/DDBJ whole genome shotgun (WGS) entry which is preliminary data.</text>
</comment>
<dbReference type="GO" id="GO:0003677">
    <property type="term" value="F:DNA binding"/>
    <property type="evidence" value="ECO:0007669"/>
    <property type="project" value="InterPro"/>
</dbReference>
<sequence length="163" mass="19271">MADTFSQIYIQVVFAVQNRNALIHRDWEEELFKYITGIVSNKGQKLLAINGTADHIHFLIGMRPSCCLSDLVREIKKSSNDFLKEKEFTKFRFRWQEGFGAFSYSRSQLSDVIQYIQSQKEHHKRKTFKEEYLAFLKAFEVEYKTEHLFQWIEDEDAGGIICL</sequence>
<dbReference type="PANTHER" id="PTHR33360:SF2">
    <property type="entry name" value="TRANSPOSASE FOR INSERTION SEQUENCE ELEMENT IS200"/>
    <property type="match status" value="1"/>
</dbReference>
<dbReference type="RefSeq" id="WP_120275347.1">
    <property type="nucleotide sequence ID" value="NZ_RAPN01000005.1"/>
</dbReference>
<dbReference type="EMBL" id="RAPN01000005">
    <property type="protein sequence ID" value="RKD86033.1"/>
    <property type="molecule type" value="Genomic_DNA"/>
</dbReference>
<reference evidence="2 3" key="1">
    <citation type="submission" date="2018-09" db="EMBL/GenBank/DDBJ databases">
        <title>Genomic Encyclopedia of Archaeal and Bacterial Type Strains, Phase II (KMG-II): from individual species to whole genera.</title>
        <authorList>
            <person name="Goeker M."/>
        </authorList>
    </citation>
    <scope>NUCLEOTIDE SEQUENCE [LARGE SCALE GENOMIC DNA]</scope>
    <source>
        <strain evidence="2 3">DSM 27148</strain>
    </source>
</reference>
<dbReference type="Proteomes" id="UP000283387">
    <property type="component" value="Unassembled WGS sequence"/>
</dbReference>
<keyword evidence="3" id="KW-1185">Reference proteome</keyword>
<proteinExistence type="predicted"/>
<dbReference type="GO" id="GO:0006313">
    <property type="term" value="P:DNA transposition"/>
    <property type="evidence" value="ECO:0007669"/>
    <property type="project" value="InterPro"/>
</dbReference>
<dbReference type="AlphaFoldDB" id="A0A419VV75"/>
<dbReference type="InterPro" id="IPR036515">
    <property type="entry name" value="Transposase_17_sf"/>
</dbReference>
<dbReference type="Pfam" id="PF01797">
    <property type="entry name" value="Y1_Tnp"/>
    <property type="match status" value="1"/>
</dbReference>
<accession>A0A419VV75</accession>
<dbReference type="OrthoDB" id="9797997at2"/>
<evidence type="ECO:0000259" key="1">
    <source>
        <dbReference type="SMART" id="SM01321"/>
    </source>
</evidence>